<dbReference type="RefSeq" id="WP_182171761.1">
    <property type="nucleotide sequence ID" value="NZ_JACFXU010000014.1"/>
</dbReference>
<dbReference type="GO" id="GO:0006094">
    <property type="term" value="P:gluconeogenesis"/>
    <property type="evidence" value="ECO:0007669"/>
    <property type="project" value="UniProtKB-UniRule"/>
</dbReference>
<comment type="catalytic activity">
    <reaction evidence="1 13 14">
        <text>D-glyceraldehyde 3-phosphate = dihydroxyacetone phosphate</text>
        <dbReference type="Rhea" id="RHEA:18585"/>
        <dbReference type="ChEBI" id="CHEBI:57642"/>
        <dbReference type="ChEBI" id="CHEBI:59776"/>
        <dbReference type="EC" id="5.3.1.1"/>
    </reaction>
</comment>
<evidence type="ECO:0000256" key="14">
    <source>
        <dbReference type="RuleBase" id="RU363013"/>
    </source>
</evidence>
<accession>A0A7W2TW91</accession>
<comment type="caution">
    <text evidence="15">The sequence shown here is derived from an EMBL/GenBank/DDBJ whole genome shotgun (WGS) entry which is preliminary data.</text>
</comment>
<organism evidence="15 16">
    <name type="scientific">Sediminihaliea albiluteola</name>
    <dbReference type="NCBI Taxonomy" id="2758564"/>
    <lineage>
        <taxon>Bacteria</taxon>
        <taxon>Pseudomonadati</taxon>
        <taxon>Pseudomonadota</taxon>
        <taxon>Gammaproteobacteria</taxon>
        <taxon>Cellvibrionales</taxon>
        <taxon>Halieaceae</taxon>
        <taxon>Sediminihaliea</taxon>
    </lineage>
</organism>
<dbReference type="Proteomes" id="UP000539350">
    <property type="component" value="Unassembled WGS sequence"/>
</dbReference>
<proteinExistence type="inferred from homology"/>
<evidence type="ECO:0000313" key="16">
    <source>
        <dbReference type="Proteomes" id="UP000539350"/>
    </source>
</evidence>
<dbReference type="AlphaFoldDB" id="A0A7W2TW91"/>
<evidence type="ECO:0000256" key="7">
    <source>
        <dbReference type="ARBA" id="ARBA00019397"/>
    </source>
</evidence>
<dbReference type="InterPro" id="IPR035990">
    <property type="entry name" value="TIM_sf"/>
</dbReference>
<dbReference type="CDD" id="cd00311">
    <property type="entry name" value="TIM"/>
    <property type="match status" value="1"/>
</dbReference>
<evidence type="ECO:0000313" key="15">
    <source>
        <dbReference type="EMBL" id="MBA6413110.1"/>
    </source>
</evidence>
<comment type="subcellular location">
    <subcellularLocation>
        <location evidence="13 14">Cytoplasm</location>
    </subcellularLocation>
</comment>
<comment type="pathway">
    <text evidence="3">Carbohydrate metabolism; erythritol degradation.</text>
</comment>
<dbReference type="GO" id="GO:0046166">
    <property type="term" value="P:glyceraldehyde-3-phosphate biosynthetic process"/>
    <property type="evidence" value="ECO:0007669"/>
    <property type="project" value="TreeGrafter"/>
</dbReference>
<dbReference type="NCBIfam" id="TIGR00419">
    <property type="entry name" value="tim"/>
    <property type="match status" value="1"/>
</dbReference>
<evidence type="ECO:0000256" key="10">
    <source>
        <dbReference type="ARBA" id="ARBA00023152"/>
    </source>
</evidence>
<evidence type="ECO:0000256" key="4">
    <source>
        <dbReference type="ARBA" id="ARBA00007422"/>
    </source>
</evidence>
<dbReference type="InterPro" id="IPR022896">
    <property type="entry name" value="TrioseP_Isoase_bac/euk"/>
</dbReference>
<evidence type="ECO:0000256" key="11">
    <source>
        <dbReference type="ARBA" id="ARBA00023235"/>
    </source>
</evidence>
<gene>
    <name evidence="13" type="primary">tpiA</name>
    <name evidence="15" type="ORF">H2508_08315</name>
</gene>
<evidence type="ECO:0000256" key="9">
    <source>
        <dbReference type="ARBA" id="ARBA00022490"/>
    </source>
</evidence>
<keyword evidence="16" id="KW-1185">Reference proteome</keyword>
<dbReference type="Pfam" id="PF00121">
    <property type="entry name" value="TIM"/>
    <property type="match status" value="1"/>
</dbReference>
<reference evidence="15 16" key="1">
    <citation type="submission" date="2020-07" db="EMBL/GenBank/DDBJ databases">
        <title>Halieaceae bacterium, F7430, whole genome shotgun sequencing project.</title>
        <authorList>
            <person name="Jiang S."/>
            <person name="Liu Z.W."/>
            <person name="Du Z.J."/>
        </authorList>
    </citation>
    <scope>NUCLEOTIDE SEQUENCE [LARGE SCALE GENOMIC DNA]</scope>
    <source>
        <strain evidence="15 16">F7430</strain>
    </source>
</reference>
<feature type="active site" description="Proton acceptor" evidence="13">
    <location>
        <position position="164"/>
    </location>
</feature>
<feature type="binding site" evidence="13">
    <location>
        <position position="209"/>
    </location>
    <ligand>
        <name>substrate</name>
    </ligand>
</feature>
<name>A0A7W2TW91_9GAMM</name>
<dbReference type="InterPro" id="IPR000652">
    <property type="entry name" value="Triosephosphate_isomerase"/>
</dbReference>
<dbReference type="UniPathway" id="UPA00138"/>
<keyword evidence="9 13" id="KW-0963">Cytoplasm</keyword>
<comment type="subunit">
    <text evidence="5 13 14">Homodimer.</text>
</comment>
<dbReference type="EC" id="5.3.1.1" evidence="6 13"/>
<dbReference type="InterPro" id="IPR013785">
    <property type="entry name" value="Aldolase_TIM"/>
</dbReference>
<dbReference type="GO" id="GO:0019563">
    <property type="term" value="P:glycerol catabolic process"/>
    <property type="evidence" value="ECO:0007669"/>
    <property type="project" value="TreeGrafter"/>
</dbReference>
<comment type="pathway">
    <text evidence="13 14">Carbohydrate degradation; glycolysis; D-glyceraldehyde 3-phosphate from glycerone phosphate: step 1/1.</text>
</comment>
<dbReference type="GO" id="GO:0004807">
    <property type="term" value="F:triose-phosphate isomerase activity"/>
    <property type="evidence" value="ECO:0007669"/>
    <property type="project" value="UniProtKB-UniRule"/>
</dbReference>
<dbReference type="Gene3D" id="3.20.20.70">
    <property type="entry name" value="Aldolase class I"/>
    <property type="match status" value="1"/>
</dbReference>
<evidence type="ECO:0000256" key="3">
    <source>
        <dbReference type="ARBA" id="ARBA00004939"/>
    </source>
</evidence>
<dbReference type="FunFam" id="3.20.20.70:FF:000020">
    <property type="entry name" value="Triosephosphate isomerase"/>
    <property type="match status" value="1"/>
</dbReference>
<dbReference type="UniPathway" id="UPA00109">
    <property type="reaction ID" value="UER00189"/>
</dbReference>
<dbReference type="PROSITE" id="PS00171">
    <property type="entry name" value="TIM_1"/>
    <property type="match status" value="1"/>
</dbReference>
<evidence type="ECO:0000256" key="1">
    <source>
        <dbReference type="ARBA" id="ARBA00000474"/>
    </source>
</evidence>
<feature type="binding site" evidence="13">
    <location>
        <position position="170"/>
    </location>
    <ligand>
        <name>substrate</name>
    </ligand>
</feature>
<dbReference type="PANTHER" id="PTHR21139:SF42">
    <property type="entry name" value="TRIOSEPHOSPHATE ISOMERASE"/>
    <property type="match status" value="1"/>
</dbReference>
<dbReference type="GO" id="GO:0005829">
    <property type="term" value="C:cytosol"/>
    <property type="evidence" value="ECO:0007669"/>
    <property type="project" value="TreeGrafter"/>
</dbReference>
<dbReference type="SUPFAM" id="SSF51351">
    <property type="entry name" value="Triosephosphate isomerase (TIM)"/>
    <property type="match status" value="1"/>
</dbReference>
<evidence type="ECO:0000256" key="2">
    <source>
        <dbReference type="ARBA" id="ARBA00004742"/>
    </source>
</evidence>
<dbReference type="EMBL" id="JACFXU010000014">
    <property type="protein sequence ID" value="MBA6413110.1"/>
    <property type="molecule type" value="Genomic_DNA"/>
</dbReference>
<dbReference type="InterPro" id="IPR020861">
    <property type="entry name" value="Triosephosphate_isomerase_AS"/>
</dbReference>
<feature type="active site" description="Electrophile" evidence="13">
    <location>
        <position position="94"/>
    </location>
</feature>
<keyword evidence="8 13" id="KW-0312">Gluconeogenesis</keyword>
<feature type="binding site" evidence="13">
    <location>
        <begin position="230"/>
        <end position="231"/>
    </location>
    <ligand>
        <name>substrate</name>
    </ligand>
</feature>
<evidence type="ECO:0000256" key="12">
    <source>
        <dbReference type="ARBA" id="ARBA00055680"/>
    </source>
</evidence>
<evidence type="ECO:0000256" key="6">
    <source>
        <dbReference type="ARBA" id="ARBA00011940"/>
    </source>
</evidence>
<protein>
    <recommendedName>
        <fullName evidence="7 13">Triosephosphate isomerase</fullName>
        <shortName evidence="13">TIM</shortName>
        <shortName evidence="13">TPI</shortName>
        <ecNumber evidence="6 13">5.3.1.1</ecNumber>
    </recommendedName>
    <alternativeName>
        <fullName evidence="13">Triose-phosphate isomerase</fullName>
    </alternativeName>
</protein>
<dbReference type="PROSITE" id="PS51440">
    <property type="entry name" value="TIM_2"/>
    <property type="match status" value="1"/>
</dbReference>
<comment type="similarity">
    <text evidence="4 13 14">Belongs to the triosephosphate isomerase family.</text>
</comment>
<sequence length="247" mass="25968">MRRPLVMANWKMHGSRASVEQLSTELLGLENLSQIDVAVCPSFVHLAQVLAQAAKSGLQVGAQDCSHMQSGAYTGEVSAEMLADLGCEWVLLGHSERRQYHSESDDMVAAKLAAALEAGLKPVLCIGETQAQREDGEAFEVVAKQLKGALAGQAELRGLVVAYEPVWAIGTGLTATPAEAQEMHSFIREQLAGIGSLNAAKLRILYGGSVKAANAQALFSQPDIDGALVGGASLDAAEFAKIIEAAI</sequence>
<feature type="binding site" evidence="13">
    <location>
        <begin position="9"/>
        <end position="11"/>
    </location>
    <ligand>
        <name>substrate</name>
    </ligand>
</feature>
<keyword evidence="10 13" id="KW-0324">Glycolysis</keyword>
<dbReference type="PANTHER" id="PTHR21139">
    <property type="entry name" value="TRIOSEPHOSPHATE ISOMERASE"/>
    <property type="match status" value="1"/>
</dbReference>
<comment type="pathway">
    <text evidence="2 13 14">Carbohydrate biosynthesis; gluconeogenesis.</text>
</comment>
<keyword evidence="11 13" id="KW-0413">Isomerase</keyword>
<comment type="function">
    <text evidence="12 13">Involved in the gluconeogenesis. Catalyzes stereospecifically the conversion of dihydroxyacetone phosphate (DHAP) to D-glyceraldehyde-3-phosphate (G3P).</text>
</comment>
<evidence type="ECO:0000256" key="13">
    <source>
        <dbReference type="HAMAP-Rule" id="MF_00147"/>
    </source>
</evidence>
<dbReference type="HAMAP" id="MF_00147_B">
    <property type="entry name" value="TIM_B"/>
    <property type="match status" value="1"/>
</dbReference>
<dbReference type="GO" id="GO:0006096">
    <property type="term" value="P:glycolytic process"/>
    <property type="evidence" value="ECO:0007669"/>
    <property type="project" value="UniProtKB-UniRule"/>
</dbReference>
<evidence type="ECO:0000256" key="5">
    <source>
        <dbReference type="ARBA" id="ARBA00011738"/>
    </source>
</evidence>
<evidence type="ECO:0000256" key="8">
    <source>
        <dbReference type="ARBA" id="ARBA00022432"/>
    </source>
</evidence>